<dbReference type="PANTHER" id="PTHR13471:SF0">
    <property type="entry name" value="NUCLEAR EXOSOME REGULATOR NRDE2"/>
    <property type="match status" value="1"/>
</dbReference>
<reference evidence="5" key="1">
    <citation type="submission" date="2022-11" db="EMBL/GenBank/DDBJ databases">
        <authorList>
            <person name="Petersen C."/>
        </authorList>
    </citation>
    <scope>NUCLEOTIDE SEQUENCE</scope>
    <source>
        <strain evidence="5">IBT 21917</strain>
    </source>
</reference>
<comment type="subcellular location">
    <subcellularLocation>
        <location evidence="1">Nucleus</location>
    </subcellularLocation>
</comment>
<keyword evidence="3" id="KW-0539">Nucleus</keyword>
<dbReference type="SUPFAM" id="SSF48452">
    <property type="entry name" value="TPR-like"/>
    <property type="match status" value="1"/>
</dbReference>
<evidence type="ECO:0000256" key="1">
    <source>
        <dbReference type="ARBA" id="ARBA00004123"/>
    </source>
</evidence>
<evidence type="ECO:0000313" key="6">
    <source>
        <dbReference type="Proteomes" id="UP001146351"/>
    </source>
</evidence>
<dbReference type="GO" id="GO:1902369">
    <property type="term" value="P:negative regulation of RNA catabolic process"/>
    <property type="evidence" value="ECO:0007669"/>
    <property type="project" value="TreeGrafter"/>
</dbReference>
<dbReference type="EMBL" id="JAPQKO010000005">
    <property type="protein sequence ID" value="KAJ5161399.1"/>
    <property type="molecule type" value="Genomic_DNA"/>
</dbReference>
<sequence length="1195" mass="136972">MESSGSKDNKSIPKFGSFKLPGNSAATAASESSDRKPRGHDPRPSKSRRDDDRRQRHRYDRSRSPRRSVQGLRQKSGSHRSDFHDRRSPEEHQYLHKRDASHSRVAPAKENGSGKGLITDASATTASGFLIDRTGDRHNLTYGPSHRYSIPGYRRAGSGAVMGIPGIHKIDRRSLTEGTVVLRGDLGRTATSEKPLSHASNPPDQLFRIRKDEPPYSQVDLNRDFIPLKPARSFDGASDDEPLLYRSTQPQTEEKKDLDDVEPIPNEDLMYARLQFGADQERKERHAELQRDVTLRPTDVAAWLRLIDYQDILIRGPRETYHPPTAAERKGLADVKISLYEKALKKVGDSPHRDRLLLGRLEEGAQLWEPRTLLVEWNQTLEDHPDIISLWMKYIDFLQTDHVDFNAEQFFEVFIHCLDLVAPHEGSRKREIQSYIFLRMTLFLREAGYADYAVGLWQAVLEFMLFEPGCPTELRKKEPFVAAFFRFWETEIARVGEAGADGWGSGTSTEPGPVDMTFKFKLDPKARLTSWARAEREHMVKCRTPMRSVHATGEAQTDDANAVILVIDLERVLPLFWDWDTSEELIDAFLYFCHLPHLTLLHNALTTRIWGWDGFLRNEFVDNVSYGLEYWKPRQAPEDLAEMSPLSPFVFQVDNFLHNTDTFFAPPDRWFNSFRSLLPESPQHMSIIDPNWVQRTCQMFVERHPFDVQLGEYVLGLEFASSPSNARNLAKVALRRNPSSLRLWNALALIESQMGDQVKANQVFDNALLLAKRLSPSEGQERVLLWHSWVWEFLYRGQMPQASFLISEMSSGEFSSERIPESDAPLDFSPAALRRVEKFLGDERLLPLREGKAQAYVAYTDCLGLWYFLTEYPMEAALSAYTEGVKKLSSYDDNFKAYTSELLHQAQARFAYYIMTLPSIQSAHVQKAQQLGRSQVCRVLRESVVLFPHNTMFRSLYMWADSGLSQMDRVRDSLDLGKVASLSDPYQRYGDFTPRALGRQSIPVSTHLFSIFMEVCRPTMTGATAHSVRAAFERAIGGYDNLTGARSAVQNVRHHFSAESARSNLTVWKFYILWELYHARSLEAAKKVFFRAIQACPWSKDLVMMAFEYLRDELPSLPAGDVAKHGFKGVELRQLYRLMEQRDLRVFVDMDRPLRTPNRRHSLHSIAEDDTEDDSKYDIQDDIAMDVEKMSNSLN</sequence>
<evidence type="ECO:0000256" key="2">
    <source>
        <dbReference type="ARBA" id="ARBA00009265"/>
    </source>
</evidence>
<dbReference type="PANTHER" id="PTHR13471">
    <property type="entry name" value="TETRATRICOPEPTIDE-LIKE HELICAL"/>
    <property type="match status" value="1"/>
</dbReference>
<name>A0A9W9HYK9_9EURO</name>
<dbReference type="GO" id="GO:0031048">
    <property type="term" value="P:regulatory ncRNA-mediated heterochromatin formation"/>
    <property type="evidence" value="ECO:0007669"/>
    <property type="project" value="TreeGrafter"/>
</dbReference>
<gene>
    <name evidence="5" type="ORF">N7492_006791</name>
</gene>
<feature type="compositionally biased region" description="Basic and acidic residues" evidence="4">
    <location>
        <begin position="79"/>
        <end position="102"/>
    </location>
</feature>
<protein>
    <submittedName>
        <fullName evidence="5">DUF1740-domain-containing protein</fullName>
    </submittedName>
</protein>
<reference evidence="5" key="2">
    <citation type="journal article" date="2023" name="IMA Fungus">
        <title>Comparative genomic study of the Penicillium genus elucidates a diverse pangenome and 15 lateral gene transfer events.</title>
        <authorList>
            <person name="Petersen C."/>
            <person name="Sorensen T."/>
            <person name="Nielsen M.R."/>
            <person name="Sondergaard T.E."/>
            <person name="Sorensen J.L."/>
            <person name="Fitzpatrick D.A."/>
            <person name="Frisvad J.C."/>
            <person name="Nielsen K.L."/>
        </authorList>
    </citation>
    <scope>NUCLEOTIDE SEQUENCE</scope>
    <source>
        <strain evidence="5">IBT 21917</strain>
    </source>
</reference>
<feature type="compositionally biased region" description="Basic residues" evidence="4">
    <location>
        <begin position="55"/>
        <end position="66"/>
    </location>
</feature>
<feature type="region of interest" description="Disordered" evidence="4">
    <location>
        <begin position="231"/>
        <end position="259"/>
    </location>
</feature>
<keyword evidence="6" id="KW-1185">Reference proteome</keyword>
<dbReference type="OrthoDB" id="297219at2759"/>
<dbReference type="InterPro" id="IPR011990">
    <property type="entry name" value="TPR-like_helical_dom_sf"/>
</dbReference>
<evidence type="ECO:0000256" key="4">
    <source>
        <dbReference type="SAM" id="MobiDB-lite"/>
    </source>
</evidence>
<dbReference type="Pfam" id="PF08424">
    <property type="entry name" value="NRDE-2"/>
    <property type="match status" value="1"/>
</dbReference>
<feature type="compositionally biased region" description="Basic and acidic residues" evidence="4">
    <location>
        <begin position="32"/>
        <end position="54"/>
    </location>
</feature>
<evidence type="ECO:0000256" key="3">
    <source>
        <dbReference type="ARBA" id="ARBA00023242"/>
    </source>
</evidence>
<dbReference type="AlphaFoldDB" id="A0A9W9HYK9"/>
<organism evidence="5 6">
    <name type="scientific">Penicillium capsulatum</name>
    <dbReference type="NCBI Taxonomy" id="69766"/>
    <lineage>
        <taxon>Eukaryota</taxon>
        <taxon>Fungi</taxon>
        <taxon>Dikarya</taxon>
        <taxon>Ascomycota</taxon>
        <taxon>Pezizomycotina</taxon>
        <taxon>Eurotiomycetes</taxon>
        <taxon>Eurotiomycetidae</taxon>
        <taxon>Eurotiales</taxon>
        <taxon>Aspergillaceae</taxon>
        <taxon>Penicillium</taxon>
    </lineage>
</organism>
<accession>A0A9W9HYK9</accession>
<dbReference type="Proteomes" id="UP001146351">
    <property type="component" value="Unassembled WGS sequence"/>
</dbReference>
<feature type="region of interest" description="Disordered" evidence="4">
    <location>
        <begin position="1"/>
        <end position="119"/>
    </location>
</feature>
<comment type="caution">
    <text evidence="5">The sequence shown here is derived from an EMBL/GenBank/DDBJ whole genome shotgun (WGS) entry which is preliminary data.</text>
</comment>
<dbReference type="InterPro" id="IPR013633">
    <property type="entry name" value="NRDE-2"/>
</dbReference>
<comment type="similarity">
    <text evidence="2">Belongs to the NRDE2 family.</text>
</comment>
<evidence type="ECO:0000313" key="5">
    <source>
        <dbReference type="EMBL" id="KAJ5161399.1"/>
    </source>
</evidence>
<proteinExistence type="inferred from homology"/>
<dbReference type="GO" id="GO:0071013">
    <property type="term" value="C:catalytic step 2 spliceosome"/>
    <property type="evidence" value="ECO:0007669"/>
    <property type="project" value="TreeGrafter"/>
</dbReference>
<feature type="compositionally biased region" description="Basic and acidic residues" evidence="4">
    <location>
        <begin position="1"/>
        <end position="11"/>
    </location>
</feature>